<dbReference type="GO" id="GO:0030638">
    <property type="term" value="P:polyketide metabolic process"/>
    <property type="evidence" value="ECO:0007669"/>
    <property type="project" value="InterPro"/>
</dbReference>
<dbReference type="RefSeq" id="WP_175959322.1">
    <property type="nucleotide sequence ID" value="NZ_CADFDT010000002.1"/>
</dbReference>
<comment type="caution">
    <text evidence="1">The sequence shown here is derived from an EMBL/GenBank/DDBJ whole genome shotgun (WGS) entry which is preliminary data.</text>
</comment>
<name>A0A318J0T6_BURPY</name>
<reference evidence="1 2" key="1">
    <citation type="submission" date="2018-05" db="EMBL/GenBank/DDBJ databases">
        <title>Comparative genomics of bacterial root endophytes of switchgrass collected from native prairies over two seasons.</title>
        <authorList>
            <person name="Tang Y."/>
        </authorList>
    </citation>
    <scope>NUCLEOTIDE SEQUENCE [LARGE SCALE GENOMIC DNA]</scope>
    <source>
        <strain evidence="1 2">NFIX32</strain>
    </source>
</reference>
<dbReference type="Gene3D" id="3.10.450.50">
    <property type="match status" value="1"/>
</dbReference>
<sequence>MEDTMIAVVRSLYTDVFDTGNCPAVNNHYHDDAVCHFNGKDLSVESLKSSMRDFVAAHSDIRTTIESVFASGDRTFARLVRDVTEKESGRSRRINIMVEKRFVGDKVKELWFMVDDDQYRNTWAR</sequence>
<evidence type="ECO:0000313" key="2">
    <source>
        <dbReference type="Proteomes" id="UP000247755"/>
    </source>
</evidence>
<accession>A0A318J0T6</accession>
<gene>
    <name evidence="1" type="ORF">NA66_1001815</name>
</gene>
<organism evidence="1 2">
    <name type="scientific">Burkholderia pyrrocinia</name>
    <name type="common">Pseudomonas pyrrocinia</name>
    <dbReference type="NCBI Taxonomy" id="60550"/>
    <lineage>
        <taxon>Bacteria</taxon>
        <taxon>Pseudomonadati</taxon>
        <taxon>Pseudomonadota</taxon>
        <taxon>Betaproteobacteria</taxon>
        <taxon>Burkholderiales</taxon>
        <taxon>Burkholderiaceae</taxon>
        <taxon>Burkholderia</taxon>
        <taxon>Burkholderia cepacia complex</taxon>
    </lineage>
</organism>
<protein>
    <submittedName>
        <fullName evidence="1">SnoaL-like polyketide cyclase</fullName>
    </submittedName>
</protein>
<dbReference type="SUPFAM" id="SSF54427">
    <property type="entry name" value="NTF2-like"/>
    <property type="match status" value="1"/>
</dbReference>
<dbReference type="AlphaFoldDB" id="A0A318J0T6"/>
<dbReference type="Proteomes" id="UP000247755">
    <property type="component" value="Unassembled WGS sequence"/>
</dbReference>
<proteinExistence type="predicted"/>
<evidence type="ECO:0000313" key="1">
    <source>
        <dbReference type="EMBL" id="PXX41205.1"/>
    </source>
</evidence>
<dbReference type="EMBL" id="QJJY01000001">
    <property type="protein sequence ID" value="PXX41205.1"/>
    <property type="molecule type" value="Genomic_DNA"/>
</dbReference>
<dbReference type="Pfam" id="PF07366">
    <property type="entry name" value="SnoaL"/>
    <property type="match status" value="1"/>
</dbReference>
<dbReference type="InterPro" id="IPR009959">
    <property type="entry name" value="Cyclase_SnoaL-like"/>
</dbReference>
<dbReference type="InterPro" id="IPR032710">
    <property type="entry name" value="NTF2-like_dom_sf"/>
</dbReference>